<dbReference type="GO" id="GO:0010972">
    <property type="term" value="P:negative regulation of G2/M transition of mitotic cell cycle"/>
    <property type="evidence" value="ECO:0007669"/>
    <property type="project" value="TreeGrafter"/>
</dbReference>
<dbReference type="PANTHER" id="PTHR43628">
    <property type="entry name" value="ACTIVATOR OF C KINASE PROTEIN 1-RELATED"/>
    <property type="match status" value="1"/>
</dbReference>
<dbReference type="InterPro" id="IPR052945">
    <property type="entry name" value="Mitotic_Regulator"/>
</dbReference>
<reference evidence="1" key="1">
    <citation type="submission" date="2020-05" db="EMBL/GenBank/DDBJ databases">
        <title>Phylogenomic resolution of chytrid fungi.</title>
        <authorList>
            <person name="Stajich J.E."/>
            <person name="Amses K."/>
            <person name="Simmons R."/>
            <person name="Seto K."/>
            <person name="Myers J."/>
            <person name="Bonds A."/>
            <person name="Quandt C.A."/>
            <person name="Barry K."/>
            <person name="Liu P."/>
            <person name="Grigoriev I."/>
            <person name="Longcore J.E."/>
            <person name="James T.Y."/>
        </authorList>
    </citation>
    <scope>NUCLEOTIDE SEQUENCE</scope>
    <source>
        <strain evidence="1">PLAUS21</strain>
    </source>
</reference>
<proteinExistence type="predicted"/>
<evidence type="ECO:0008006" key="3">
    <source>
        <dbReference type="Google" id="ProtNLM"/>
    </source>
</evidence>
<dbReference type="SUPFAM" id="SSF81901">
    <property type="entry name" value="HCP-like"/>
    <property type="match status" value="1"/>
</dbReference>
<dbReference type="Gene3D" id="1.25.40.10">
    <property type="entry name" value="Tetratricopeptide repeat domain"/>
    <property type="match status" value="1"/>
</dbReference>
<name>A0AAD5UCN3_9FUNG</name>
<dbReference type="InterPro" id="IPR006597">
    <property type="entry name" value="Sel1-like"/>
</dbReference>
<dbReference type="Proteomes" id="UP001210925">
    <property type="component" value="Unassembled WGS sequence"/>
</dbReference>
<gene>
    <name evidence="1" type="ORF">HK103_007292</name>
</gene>
<organism evidence="1 2">
    <name type="scientific">Boothiomyces macroporosus</name>
    <dbReference type="NCBI Taxonomy" id="261099"/>
    <lineage>
        <taxon>Eukaryota</taxon>
        <taxon>Fungi</taxon>
        <taxon>Fungi incertae sedis</taxon>
        <taxon>Chytridiomycota</taxon>
        <taxon>Chytridiomycota incertae sedis</taxon>
        <taxon>Chytridiomycetes</taxon>
        <taxon>Rhizophydiales</taxon>
        <taxon>Terramycetaceae</taxon>
        <taxon>Boothiomyces</taxon>
    </lineage>
</organism>
<dbReference type="AlphaFoldDB" id="A0AAD5UCN3"/>
<dbReference type="Pfam" id="PF08238">
    <property type="entry name" value="Sel1"/>
    <property type="match status" value="3"/>
</dbReference>
<accession>A0AAD5UCN3</accession>
<sequence length="209" mass="23486">MPKEFTDLAVATANHYALPSPLNPPAKIKTAKPVPEYIDPTDPLAVGIYYHELNEFEISAYYFSVAAARGHPTGLFLYAISLRHGWGVEKNEKEAFRLLSSVTESVVGEEDFKRMGNASHIPLALYEVGMSFQQGWGVPKDKVKAAYYFQQAAQLGDPDAQVALAECFMRGDGVKPSKQHAATWFRKAEKQGARLVQMQWIWKEKYDEK</sequence>
<keyword evidence="2" id="KW-1185">Reference proteome</keyword>
<comment type="caution">
    <text evidence="1">The sequence shown here is derived from an EMBL/GenBank/DDBJ whole genome shotgun (WGS) entry which is preliminary data.</text>
</comment>
<protein>
    <recommendedName>
        <fullName evidence="3">HCP-like protein</fullName>
    </recommendedName>
</protein>
<dbReference type="InterPro" id="IPR011990">
    <property type="entry name" value="TPR-like_helical_dom_sf"/>
</dbReference>
<evidence type="ECO:0000313" key="1">
    <source>
        <dbReference type="EMBL" id="KAJ3254239.1"/>
    </source>
</evidence>
<dbReference type="GO" id="GO:0032153">
    <property type="term" value="C:cell division site"/>
    <property type="evidence" value="ECO:0007669"/>
    <property type="project" value="TreeGrafter"/>
</dbReference>
<dbReference type="PANTHER" id="PTHR43628:SF1">
    <property type="entry name" value="CHITIN SYNTHASE REGULATORY FACTOR 2-RELATED"/>
    <property type="match status" value="1"/>
</dbReference>
<dbReference type="SMART" id="SM00671">
    <property type="entry name" value="SEL1"/>
    <property type="match status" value="3"/>
</dbReference>
<dbReference type="EMBL" id="JADGKB010000089">
    <property type="protein sequence ID" value="KAJ3254239.1"/>
    <property type="molecule type" value="Genomic_DNA"/>
</dbReference>
<evidence type="ECO:0000313" key="2">
    <source>
        <dbReference type="Proteomes" id="UP001210925"/>
    </source>
</evidence>